<keyword evidence="4 6" id="KW-1133">Transmembrane helix</keyword>
<gene>
    <name evidence="8" type="primary">Syngr4</name>
</gene>
<sequence>MRLPDSLQDLADSEAVRFLRRPKSILRIFAGVFSLVIFSSLLTDGYQNKPESPQLHCILNSNNMACSLAVGAGFLAFLSSLAFLALDAHESHITRTRFKTAFQLLDFIVAILWAGVWFVAFCFLASQWHRSRAKHFLLGSNSAKASITFAFFSVPVWIFQAYLAFQDLREESPVPYKRSLDEGGVVLNTLSPPTASSVNIPTTGPNNLIYTSSALSPYLSTPKVPRLAMMLDS</sequence>
<accession>A0A8C5K5T5</accession>
<dbReference type="GeneID" id="101600507"/>
<dbReference type="OMA" id="IWIFQAY"/>
<comment type="similarity">
    <text evidence="2 6">Belongs to the synaptogyrin family.</text>
</comment>
<feature type="transmembrane region" description="Helical" evidence="6">
    <location>
        <begin position="25"/>
        <end position="42"/>
    </location>
</feature>
<dbReference type="OrthoDB" id="10041611at2759"/>
<evidence type="ECO:0000256" key="3">
    <source>
        <dbReference type="ARBA" id="ARBA00022692"/>
    </source>
</evidence>
<dbReference type="PANTHER" id="PTHR10838">
    <property type="entry name" value="SYNAPTOGYRIN"/>
    <property type="match status" value="1"/>
</dbReference>
<dbReference type="CTD" id="23546"/>
<dbReference type="InterPro" id="IPR008253">
    <property type="entry name" value="Marvel"/>
</dbReference>
<dbReference type="GO" id="GO:0031594">
    <property type="term" value="C:neuromuscular junction"/>
    <property type="evidence" value="ECO:0007669"/>
    <property type="project" value="TreeGrafter"/>
</dbReference>
<keyword evidence="5 6" id="KW-0472">Membrane</keyword>
<dbReference type="GeneTree" id="ENSGT00950000182935"/>
<evidence type="ECO:0000256" key="5">
    <source>
        <dbReference type="ARBA" id="ARBA00023136"/>
    </source>
</evidence>
<dbReference type="InterPro" id="IPR016579">
    <property type="entry name" value="Synaptogyrin"/>
</dbReference>
<dbReference type="Ensembl" id="ENSJJAT00000012146.1">
    <property type="protein sequence ID" value="ENSJJAP00000005762.1"/>
    <property type="gene ID" value="ENSJJAG00000010621.1"/>
</dbReference>
<evidence type="ECO:0000256" key="4">
    <source>
        <dbReference type="ARBA" id="ARBA00022989"/>
    </source>
</evidence>
<evidence type="ECO:0000259" key="7">
    <source>
        <dbReference type="PROSITE" id="PS51225"/>
    </source>
</evidence>
<dbReference type="Proteomes" id="UP000694385">
    <property type="component" value="Unassembled WGS sequence"/>
</dbReference>
<feature type="domain" description="MARVEL" evidence="7">
    <location>
        <begin position="18"/>
        <end position="169"/>
    </location>
</feature>
<keyword evidence="3 6" id="KW-0812">Transmembrane</keyword>
<comment type="subcellular location">
    <subcellularLocation>
        <location evidence="1 6">Membrane</location>
        <topology evidence="1 6">Multi-pass membrane protein</topology>
    </subcellularLocation>
</comment>
<organism evidence="8 9">
    <name type="scientific">Jaculus jaculus</name>
    <name type="common">Lesser Egyptian jerboa</name>
    <dbReference type="NCBI Taxonomy" id="51337"/>
    <lineage>
        <taxon>Eukaryota</taxon>
        <taxon>Metazoa</taxon>
        <taxon>Chordata</taxon>
        <taxon>Craniata</taxon>
        <taxon>Vertebrata</taxon>
        <taxon>Euteleostomi</taxon>
        <taxon>Mammalia</taxon>
        <taxon>Eutheria</taxon>
        <taxon>Euarchontoglires</taxon>
        <taxon>Glires</taxon>
        <taxon>Rodentia</taxon>
        <taxon>Myomorpha</taxon>
        <taxon>Dipodoidea</taxon>
        <taxon>Dipodidae</taxon>
        <taxon>Dipodinae</taxon>
        <taxon>Jaculus</taxon>
    </lineage>
</organism>
<proteinExistence type="inferred from homology"/>
<reference evidence="8" key="2">
    <citation type="submission" date="2025-09" db="UniProtKB">
        <authorList>
            <consortium name="Ensembl"/>
        </authorList>
    </citation>
    <scope>IDENTIFICATION</scope>
</reference>
<evidence type="ECO:0000313" key="8">
    <source>
        <dbReference type="Ensembl" id="ENSJJAP00000005762.1"/>
    </source>
</evidence>
<feature type="transmembrane region" description="Helical" evidence="6">
    <location>
        <begin position="62"/>
        <end position="86"/>
    </location>
</feature>
<feature type="transmembrane region" description="Helical" evidence="6">
    <location>
        <begin position="146"/>
        <end position="165"/>
    </location>
</feature>
<name>A0A8C5K5T5_JACJA</name>
<dbReference type="PANTHER" id="PTHR10838:SF22">
    <property type="entry name" value="SYNAPTOGYRIN-4"/>
    <property type="match status" value="1"/>
</dbReference>
<dbReference type="AlphaFoldDB" id="A0A8C5K5T5"/>
<feature type="transmembrane region" description="Helical" evidence="6">
    <location>
        <begin position="107"/>
        <end position="126"/>
    </location>
</feature>
<evidence type="ECO:0000313" key="9">
    <source>
        <dbReference type="Proteomes" id="UP000694385"/>
    </source>
</evidence>
<evidence type="ECO:0000256" key="1">
    <source>
        <dbReference type="ARBA" id="ARBA00004141"/>
    </source>
</evidence>
<protein>
    <recommendedName>
        <fullName evidence="6">Synaptogyrin</fullName>
    </recommendedName>
</protein>
<evidence type="ECO:0000256" key="6">
    <source>
        <dbReference type="PIRNR" id="PIRNR011282"/>
    </source>
</evidence>
<reference evidence="8" key="1">
    <citation type="submission" date="2025-08" db="UniProtKB">
        <authorList>
            <consortium name="Ensembl"/>
        </authorList>
    </citation>
    <scope>IDENTIFICATION</scope>
</reference>
<keyword evidence="9" id="KW-1185">Reference proteome</keyword>
<dbReference type="PIRSF" id="PIRSF011282">
    <property type="entry name" value="Synaptogyrin"/>
    <property type="match status" value="1"/>
</dbReference>
<evidence type="ECO:0000256" key="2">
    <source>
        <dbReference type="ARBA" id="ARBA00010252"/>
    </source>
</evidence>
<dbReference type="GO" id="GO:0030672">
    <property type="term" value="C:synaptic vesicle membrane"/>
    <property type="evidence" value="ECO:0007669"/>
    <property type="project" value="TreeGrafter"/>
</dbReference>
<dbReference type="PROSITE" id="PS51225">
    <property type="entry name" value="MARVEL"/>
    <property type="match status" value="1"/>
</dbReference>
<dbReference type="Pfam" id="PF01284">
    <property type="entry name" value="MARVEL"/>
    <property type="match status" value="1"/>
</dbReference>